<name>A0A6F8Z099_9ACTN</name>
<feature type="transmembrane region" description="Helical" evidence="1">
    <location>
        <begin position="14"/>
        <end position="34"/>
    </location>
</feature>
<gene>
    <name evidence="2" type="ORF">Psuf_090620</name>
</gene>
<feature type="transmembrane region" description="Helical" evidence="1">
    <location>
        <begin position="81"/>
        <end position="104"/>
    </location>
</feature>
<evidence type="ECO:0000313" key="2">
    <source>
        <dbReference type="EMBL" id="BCB91749.1"/>
    </source>
</evidence>
<dbReference type="PANTHER" id="PTHR40761">
    <property type="entry name" value="CONSERVED INTEGRAL MEMBRANE ALANINE VALINE AND LEUCINE RICH PROTEIN-RELATED"/>
    <property type="match status" value="1"/>
</dbReference>
<dbReference type="EMBL" id="AP022871">
    <property type="protein sequence ID" value="BCB91749.1"/>
    <property type="molecule type" value="Genomic_DNA"/>
</dbReference>
<accession>A0A6F8Z099</accession>
<keyword evidence="1" id="KW-0472">Membrane</keyword>
<keyword evidence="3" id="KW-1185">Reference proteome</keyword>
<dbReference type="Proteomes" id="UP000503011">
    <property type="component" value="Chromosome"/>
</dbReference>
<keyword evidence="1" id="KW-1133">Transmembrane helix</keyword>
<dbReference type="PANTHER" id="PTHR40761:SF1">
    <property type="entry name" value="CONSERVED INTEGRAL MEMBRANE ALANINE VALINE AND LEUCINE RICH PROTEIN-RELATED"/>
    <property type="match status" value="1"/>
</dbReference>
<keyword evidence="1" id="KW-0812">Transmembrane</keyword>
<organism evidence="2 3">
    <name type="scientific">Phytohabitans suffuscus</name>
    <dbReference type="NCBI Taxonomy" id="624315"/>
    <lineage>
        <taxon>Bacteria</taxon>
        <taxon>Bacillati</taxon>
        <taxon>Actinomycetota</taxon>
        <taxon>Actinomycetes</taxon>
        <taxon>Micromonosporales</taxon>
        <taxon>Micromonosporaceae</taxon>
    </lineage>
</organism>
<dbReference type="RefSeq" id="WP_197946268.1">
    <property type="nucleotide sequence ID" value="NZ_AP022871.1"/>
</dbReference>
<protein>
    <submittedName>
        <fullName evidence="2">Uncharacterized protein</fullName>
    </submittedName>
</protein>
<reference evidence="2 3" key="1">
    <citation type="submission" date="2020-03" db="EMBL/GenBank/DDBJ databases">
        <title>Whole genome shotgun sequence of Phytohabitans suffuscus NBRC 105367.</title>
        <authorList>
            <person name="Komaki H."/>
            <person name="Tamura T."/>
        </authorList>
    </citation>
    <scope>NUCLEOTIDE SEQUENCE [LARGE SCALE GENOMIC DNA]</scope>
    <source>
        <strain evidence="2 3">NBRC 105367</strain>
    </source>
</reference>
<proteinExistence type="predicted"/>
<evidence type="ECO:0000313" key="3">
    <source>
        <dbReference type="Proteomes" id="UP000503011"/>
    </source>
</evidence>
<reference evidence="2 3" key="2">
    <citation type="submission" date="2020-03" db="EMBL/GenBank/DDBJ databases">
        <authorList>
            <person name="Ichikawa N."/>
            <person name="Kimura A."/>
            <person name="Kitahashi Y."/>
            <person name="Uohara A."/>
        </authorList>
    </citation>
    <scope>NUCLEOTIDE SEQUENCE [LARGE SCALE GENOMIC DNA]</scope>
    <source>
        <strain evidence="2 3">NBRC 105367</strain>
    </source>
</reference>
<dbReference type="KEGG" id="psuu:Psuf_090620"/>
<feature type="transmembrane region" description="Helical" evidence="1">
    <location>
        <begin position="110"/>
        <end position="130"/>
    </location>
</feature>
<sequence>MGLLVLASTGRRQLVQATLLAVAAGLCFAMSAVLMKLTAADLLERGVAATAVDWPGYALAVSTVAGLLLGQWAFATGSLAAAVAAMTITNPIASYLVGVFAFHVAPPTDAAALAAVAASGALITAGVVGLSHSSIVRPAGVPDSVTAAREPDPMTREGR</sequence>
<dbReference type="AlphaFoldDB" id="A0A6F8Z099"/>
<evidence type="ECO:0000256" key="1">
    <source>
        <dbReference type="SAM" id="Phobius"/>
    </source>
</evidence>
<feature type="transmembrane region" description="Helical" evidence="1">
    <location>
        <begin position="54"/>
        <end position="74"/>
    </location>
</feature>